<dbReference type="KEGG" id="lsf:I8J32_002770"/>
<evidence type="ECO:0000256" key="6">
    <source>
        <dbReference type="ARBA" id="ARBA00022692"/>
    </source>
</evidence>
<evidence type="ECO:0000256" key="7">
    <source>
        <dbReference type="ARBA" id="ARBA00022741"/>
    </source>
</evidence>
<feature type="transmembrane region" description="Helical" evidence="15">
    <location>
        <begin position="86"/>
        <end position="104"/>
    </location>
</feature>
<dbReference type="FunFam" id="1.10.287.130:FF:000001">
    <property type="entry name" value="Two-component sensor histidine kinase"/>
    <property type="match status" value="1"/>
</dbReference>
<dbReference type="Pfam" id="PF00072">
    <property type="entry name" value="Response_reg"/>
    <property type="match status" value="1"/>
</dbReference>
<dbReference type="PROSITE" id="PS50110">
    <property type="entry name" value="RESPONSE_REGULATORY"/>
    <property type="match status" value="1"/>
</dbReference>
<dbReference type="InterPro" id="IPR036890">
    <property type="entry name" value="HATPase_C_sf"/>
</dbReference>
<feature type="domain" description="Histidine kinase" evidence="16">
    <location>
        <begin position="151"/>
        <end position="368"/>
    </location>
</feature>
<dbReference type="Gene3D" id="3.40.50.2300">
    <property type="match status" value="1"/>
</dbReference>
<dbReference type="Pfam" id="PF13493">
    <property type="entry name" value="DUF4118"/>
    <property type="match status" value="1"/>
</dbReference>
<feature type="region of interest" description="Disordered" evidence="14">
    <location>
        <begin position="367"/>
        <end position="389"/>
    </location>
</feature>
<gene>
    <name evidence="18" type="ORF">I8J32_002770</name>
</gene>
<keyword evidence="8 18" id="KW-0418">Kinase</keyword>
<keyword evidence="19" id="KW-1185">Reference proteome</keyword>
<dbReference type="InterPro" id="IPR005467">
    <property type="entry name" value="His_kinase_dom"/>
</dbReference>
<keyword evidence="6 15" id="KW-0812">Transmembrane</keyword>
<dbReference type="SMART" id="SM00448">
    <property type="entry name" value="REC"/>
    <property type="match status" value="1"/>
</dbReference>
<dbReference type="InterPro" id="IPR004358">
    <property type="entry name" value="Sig_transdc_His_kin-like_C"/>
</dbReference>
<dbReference type="PANTHER" id="PTHR43047">
    <property type="entry name" value="TWO-COMPONENT HISTIDINE PROTEIN KINASE"/>
    <property type="match status" value="1"/>
</dbReference>
<keyword evidence="11" id="KW-0902">Two-component regulatory system</keyword>
<evidence type="ECO:0000256" key="14">
    <source>
        <dbReference type="SAM" id="MobiDB-lite"/>
    </source>
</evidence>
<evidence type="ECO:0000256" key="2">
    <source>
        <dbReference type="ARBA" id="ARBA00004141"/>
    </source>
</evidence>
<dbReference type="Gene3D" id="1.20.120.620">
    <property type="entry name" value="Backbone structure of the membrane domain of e. Coli histidine kinase receptor kdpd"/>
    <property type="match status" value="1"/>
</dbReference>
<dbReference type="InterPro" id="IPR001789">
    <property type="entry name" value="Sig_transdc_resp-reg_receiver"/>
</dbReference>
<evidence type="ECO:0000256" key="13">
    <source>
        <dbReference type="PROSITE-ProRule" id="PRU00169"/>
    </source>
</evidence>
<dbReference type="Proteomes" id="UP000639274">
    <property type="component" value="Chromosome"/>
</dbReference>
<sequence length="508" mass="55648">MPADRRAWLRYLAPPLAMAVALLVRLVFLPSLFVDATFLPLFMAVLFCAWLGGLGPGLAALGLGVVGAAMWLFEPVGAMSVHSPRHLWQMVLFVVFALAIVLACESLHRERRRAQALRGSIQDLETVQSQLRTLAAHLSETHRRKDEFLATLAHELRNPLAPIRNSLELLRMDDDPAHREQARQTMERQLIHLVRLVDDLLDVSRITRDKLPLRREVVSLDGVVRNVVESARPQFQAMGHTLEVVLPDAPVHLHADPVRLAQVLGNLLHNAGKFTPAGGHIRLEATALRETVTLTVTDNGIGVSAGLKDRVFEMFRQGDASLERAHGGLGIGLSLAQRLVELHGGEIALDSDGPGRGTRVSVRLPTVPASSAASAPPAEPVPSPEPRQRRRVLVADDNADAADSVAMMLQLLGHETLVARDGLAAVALAERERVDLVLLDIGMPGLNGFEVCRRLRALSWGPSLRIVAVTGWGHASDRELSREAGFDEHLVKPMNPAQLRRLLEHWPD</sequence>
<evidence type="ECO:0000256" key="5">
    <source>
        <dbReference type="ARBA" id="ARBA00022679"/>
    </source>
</evidence>
<evidence type="ECO:0000313" key="18">
    <source>
        <dbReference type="EMBL" id="QSX78863.1"/>
    </source>
</evidence>
<evidence type="ECO:0000256" key="15">
    <source>
        <dbReference type="SAM" id="Phobius"/>
    </source>
</evidence>
<dbReference type="SMART" id="SM00388">
    <property type="entry name" value="HisKA"/>
    <property type="match status" value="1"/>
</dbReference>
<dbReference type="SUPFAM" id="SSF47384">
    <property type="entry name" value="Homodimeric domain of signal transducing histidine kinase"/>
    <property type="match status" value="1"/>
</dbReference>
<feature type="transmembrane region" description="Helical" evidence="15">
    <location>
        <begin position="12"/>
        <end position="34"/>
    </location>
</feature>
<dbReference type="EC" id="2.7.13.3" evidence="3"/>
<evidence type="ECO:0000313" key="19">
    <source>
        <dbReference type="Proteomes" id="UP000639274"/>
    </source>
</evidence>
<keyword evidence="7" id="KW-0547">Nucleotide-binding</keyword>
<organism evidence="18 19">
    <name type="scientific">Agrilutibacter solisilvae</name>
    <dbReference type="NCBI Taxonomy" id="2763317"/>
    <lineage>
        <taxon>Bacteria</taxon>
        <taxon>Pseudomonadati</taxon>
        <taxon>Pseudomonadota</taxon>
        <taxon>Gammaproteobacteria</taxon>
        <taxon>Lysobacterales</taxon>
        <taxon>Lysobacteraceae</taxon>
        <taxon>Agrilutibacter</taxon>
    </lineage>
</organism>
<dbReference type="PANTHER" id="PTHR43047:SF72">
    <property type="entry name" value="OSMOSENSING HISTIDINE PROTEIN KINASE SLN1"/>
    <property type="match status" value="1"/>
</dbReference>
<dbReference type="RefSeq" id="WP_200615335.1">
    <property type="nucleotide sequence ID" value="NZ_CP071518.1"/>
</dbReference>
<dbReference type="InterPro" id="IPR036097">
    <property type="entry name" value="HisK_dim/P_sf"/>
</dbReference>
<dbReference type="SUPFAM" id="SSF52172">
    <property type="entry name" value="CheY-like"/>
    <property type="match status" value="1"/>
</dbReference>
<evidence type="ECO:0000256" key="1">
    <source>
        <dbReference type="ARBA" id="ARBA00000085"/>
    </source>
</evidence>
<dbReference type="InterPro" id="IPR025201">
    <property type="entry name" value="KdpD_TM"/>
</dbReference>
<proteinExistence type="predicted"/>
<name>A0A975AT27_9GAMM</name>
<evidence type="ECO:0000256" key="9">
    <source>
        <dbReference type="ARBA" id="ARBA00022840"/>
    </source>
</evidence>
<comment type="subcellular location">
    <subcellularLocation>
        <location evidence="2">Membrane</location>
        <topology evidence="2">Multi-pass membrane protein</topology>
    </subcellularLocation>
</comment>
<evidence type="ECO:0000259" key="16">
    <source>
        <dbReference type="PROSITE" id="PS50109"/>
    </source>
</evidence>
<comment type="catalytic activity">
    <reaction evidence="1">
        <text>ATP + protein L-histidine = ADP + protein N-phospho-L-histidine.</text>
        <dbReference type="EC" id="2.7.13.3"/>
    </reaction>
</comment>
<keyword evidence="4 13" id="KW-0597">Phosphoprotein</keyword>
<feature type="modified residue" description="4-aspartylphosphate" evidence="13">
    <location>
        <position position="440"/>
    </location>
</feature>
<dbReference type="GO" id="GO:0000155">
    <property type="term" value="F:phosphorelay sensor kinase activity"/>
    <property type="evidence" value="ECO:0007669"/>
    <property type="project" value="InterPro"/>
</dbReference>
<dbReference type="SMART" id="SM00387">
    <property type="entry name" value="HATPase_c"/>
    <property type="match status" value="1"/>
</dbReference>
<keyword evidence="12 15" id="KW-0472">Membrane</keyword>
<keyword evidence="10 15" id="KW-1133">Transmembrane helix</keyword>
<dbReference type="InterPro" id="IPR038318">
    <property type="entry name" value="KdpD_sf"/>
</dbReference>
<dbReference type="PRINTS" id="PR00344">
    <property type="entry name" value="BCTRLSENSOR"/>
</dbReference>
<reference evidence="18 19" key="1">
    <citation type="submission" date="2021-03" db="EMBL/GenBank/DDBJ databases">
        <title>Lysobacter sp. nov. isolated from soil of gangwondo yeongwol, south Korea.</title>
        <authorList>
            <person name="Kim K.R."/>
            <person name="Kim K.H."/>
            <person name="Jeon C.O."/>
        </authorList>
    </citation>
    <scope>NUCLEOTIDE SEQUENCE [LARGE SCALE GENOMIC DNA]</scope>
    <source>
        <strain evidence="18 19">R19</strain>
    </source>
</reference>
<evidence type="ECO:0000256" key="12">
    <source>
        <dbReference type="ARBA" id="ARBA00023136"/>
    </source>
</evidence>
<evidence type="ECO:0000256" key="8">
    <source>
        <dbReference type="ARBA" id="ARBA00022777"/>
    </source>
</evidence>
<dbReference type="InterPro" id="IPR011006">
    <property type="entry name" value="CheY-like_superfamily"/>
</dbReference>
<dbReference type="PROSITE" id="PS50109">
    <property type="entry name" value="HIS_KIN"/>
    <property type="match status" value="1"/>
</dbReference>
<evidence type="ECO:0000256" key="3">
    <source>
        <dbReference type="ARBA" id="ARBA00012438"/>
    </source>
</evidence>
<feature type="transmembrane region" description="Helical" evidence="15">
    <location>
        <begin position="41"/>
        <end position="66"/>
    </location>
</feature>
<dbReference type="EMBL" id="CP071518">
    <property type="protein sequence ID" value="QSX78863.1"/>
    <property type="molecule type" value="Genomic_DNA"/>
</dbReference>
<evidence type="ECO:0000256" key="11">
    <source>
        <dbReference type="ARBA" id="ARBA00023012"/>
    </source>
</evidence>
<dbReference type="AlphaFoldDB" id="A0A975AT27"/>
<evidence type="ECO:0000256" key="4">
    <source>
        <dbReference type="ARBA" id="ARBA00022553"/>
    </source>
</evidence>
<dbReference type="GO" id="GO:0009927">
    <property type="term" value="F:histidine phosphotransfer kinase activity"/>
    <property type="evidence" value="ECO:0007669"/>
    <property type="project" value="TreeGrafter"/>
</dbReference>
<dbReference type="CDD" id="cd00082">
    <property type="entry name" value="HisKA"/>
    <property type="match status" value="1"/>
</dbReference>
<feature type="compositionally biased region" description="Low complexity" evidence="14">
    <location>
        <begin position="367"/>
        <end position="376"/>
    </location>
</feature>
<dbReference type="Pfam" id="PF02518">
    <property type="entry name" value="HATPase_c"/>
    <property type="match status" value="1"/>
</dbReference>
<keyword evidence="9" id="KW-0067">ATP-binding</keyword>
<accession>A0A975AT27</accession>
<keyword evidence="5" id="KW-0808">Transferase</keyword>
<evidence type="ECO:0000256" key="10">
    <source>
        <dbReference type="ARBA" id="ARBA00022989"/>
    </source>
</evidence>
<dbReference type="SUPFAM" id="SSF55874">
    <property type="entry name" value="ATPase domain of HSP90 chaperone/DNA topoisomerase II/histidine kinase"/>
    <property type="match status" value="1"/>
</dbReference>
<dbReference type="GO" id="GO:0005886">
    <property type="term" value="C:plasma membrane"/>
    <property type="evidence" value="ECO:0007669"/>
    <property type="project" value="TreeGrafter"/>
</dbReference>
<evidence type="ECO:0000259" key="17">
    <source>
        <dbReference type="PROSITE" id="PS50110"/>
    </source>
</evidence>
<protein>
    <recommendedName>
        <fullName evidence="3">histidine kinase</fullName>
        <ecNumber evidence="3">2.7.13.3</ecNumber>
    </recommendedName>
</protein>
<dbReference type="Gene3D" id="3.30.565.10">
    <property type="entry name" value="Histidine kinase-like ATPase, C-terminal domain"/>
    <property type="match status" value="1"/>
</dbReference>
<dbReference type="Pfam" id="PF00512">
    <property type="entry name" value="HisKA"/>
    <property type="match status" value="1"/>
</dbReference>
<dbReference type="Gene3D" id="1.10.287.130">
    <property type="match status" value="1"/>
</dbReference>
<dbReference type="GO" id="GO:0005524">
    <property type="term" value="F:ATP binding"/>
    <property type="evidence" value="ECO:0007669"/>
    <property type="project" value="UniProtKB-KW"/>
</dbReference>
<dbReference type="InterPro" id="IPR003594">
    <property type="entry name" value="HATPase_dom"/>
</dbReference>
<dbReference type="InterPro" id="IPR003661">
    <property type="entry name" value="HisK_dim/P_dom"/>
</dbReference>
<feature type="domain" description="Response regulatory" evidence="17">
    <location>
        <begin position="391"/>
        <end position="507"/>
    </location>
</feature>
<dbReference type="FunFam" id="3.30.565.10:FF:000006">
    <property type="entry name" value="Sensor histidine kinase WalK"/>
    <property type="match status" value="1"/>
</dbReference>